<comment type="caution">
    <text evidence="2">The sequence shown here is derived from an EMBL/GenBank/DDBJ whole genome shotgun (WGS) entry which is preliminary data.</text>
</comment>
<dbReference type="EMBL" id="JBBHLI010000001">
    <property type="protein sequence ID" value="MEK9499460.1"/>
    <property type="molecule type" value="Genomic_DNA"/>
</dbReference>
<dbReference type="InterPro" id="IPR013783">
    <property type="entry name" value="Ig-like_fold"/>
</dbReference>
<evidence type="ECO:0000313" key="3">
    <source>
        <dbReference type="Proteomes" id="UP001484239"/>
    </source>
</evidence>
<feature type="domain" description="AMP-activated protein kinase glycogen-binding" evidence="1">
    <location>
        <begin position="305"/>
        <end position="375"/>
    </location>
</feature>
<name>A0ABU9E764_9BACT</name>
<keyword evidence="3" id="KW-1185">Reference proteome</keyword>
<dbReference type="SUPFAM" id="SSF81296">
    <property type="entry name" value="E set domains"/>
    <property type="match status" value="1"/>
</dbReference>
<organism evidence="2 3">
    <name type="scientific">Gaopeijia maritima</name>
    <dbReference type="NCBI Taxonomy" id="3119007"/>
    <lineage>
        <taxon>Bacteria</taxon>
        <taxon>Pseudomonadati</taxon>
        <taxon>Gemmatimonadota</taxon>
        <taxon>Longimicrobiia</taxon>
        <taxon>Gaopeijiales</taxon>
        <taxon>Gaopeijiaceae</taxon>
        <taxon>Gaopeijia</taxon>
    </lineage>
</organism>
<dbReference type="RefSeq" id="WP_405285762.1">
    <property type="nucleotide sequence ID" value="NZ_CP144380.1"/>
</dbReference>
<evidence type="ECO:0000313" key="2">
    <source>
        <dbReference type="EMBL" id="MEK9499460.1"/>
    </source>
</evidence>
<dbReference type="Proteomes" id="UP001484239">
    <property type="component" value="Unassembled WGS sequence"/>
</dbReference>
<dbReference type="InterPro" id="IPR014756">
    <property type="entry name" value="Ig_E-set"/>
</dbReference>
<dbReference type="InterPro" id="IPR032640">
    <property type="entry name" value="AMPK1_CBM"/>
</dbReference>
<dbReference type="CDD" id="cd02859">
    <property type="entry name" value="E_set_AMPKbeta_like_N"/>
    <property type="match status" value="1"/>
</dbReference>
<sequence>MSSLVGLVAAAALGGAPVSGQGRLLLQAGGATSLPAADAVSEAALYGVGGLALEWAGDRTLALASLYGGIAADEADGADFGSAALDVEGWWSTGTSVGLTGSASAFRVQEPFTWRTHALRGGPALRVESGRLRTTLVAELGTGATIVEVRRLRGTRRAERDLWSRGVELDLAVTGSAWRSGVAFGVWESDGGDFGRAGVSTAFTGGTWTVQAETGLWHTPLGTEWTGGVALSIPLGSSMRATSTVGRASPDPLTLVEAGDQAGALFAWSIASFGGPPLPVATVVHTDGGPAVDFRLDDLDLPAAAAVALIGDFTGWTPQPMHREGDRWTLTLSVPPGLYHYGFQIDGEWFVPDGLPGNVPDDWGRMNATLVVDEDDGGLR</sequence>
<evidence type="ECO:0000259" key="1">
    <source>
        <dbReference type="Pfam" id="PF16561"/>
    </source>
</evidence>
<proteinExistence type="predicted"/>
<protein>
    <submittedName>
        <fullName evidence="2">Glycogen-binding domain-containing protein</fullName>
    </submittedName>
</protein>
<dbReference type="Gene3D" id="2.60.40.10">
    <property type="entry name" value="Immunoglobulins"/>
    <property type="match status" value="1"/>
</dbReference>
<dbReference type="Pfam" id="PF16561">
    <property type="entry name" value="AMPK1_CBM"/>
    <property type="match status" value="1"/>
</dbReference>
<gene>
    <name evidence="2" type="ORF">WI372_00520</name>
</gene>
<accession>A0ABU9E764</accession>
<reference evidence="2 3" key="1">
    <citation type="submission" date="2024-02" db="EMBL/GenBank/DDBJ databases">
        <title>A novel Gemmatimonadota bacterium.</title>
        <authorList>
            <person name="Du Z.-J."/>
            <person name="Ye Y.-Q."/>
        </authorList>
    </citation>
    <scope>NUCLEOTIDE SEQUENCE [LARGE SCALE GENOMIC DNA]</scope>
    <source>
        <strain evidence="2 3">DH-20</strain>
    </source>
</reference>